<keyword evidence="5" id="KW-0472">Membrane</keyword>
<dbReference type="SUPFAM" id="SSF50969">
    <property type="entry name" value="YVTN repeat-like/Quinoprotein amine dehydrogenase"/>
    <property type="match status" value="1"/>
</dbReference>
<feature type="transmembrane region" description="Helical" evidence="5">
    <location>
        <begin position="814"/>
        <end position="839"/>
    </location>
</feature>
<dbReference type="PROSITE" id="PS01124">
    <property type="entry name" value="HTH_ARAC_FAMILY_2"/>
    <property type="match status" value="1"/>
</dbReference>
<evidence type="ECO:0000256" key="3">
    <source>
        <dbReference type="ARBA" id="ARBA00023125"/>
    </source>
</evidence>
<gene>
    <name evidence="7" type="ORF">prwr041_01140</name>
</gene>
<name>A0ABM7NV42_9BACT</name>
<dbReference type="Gene3D" id="1.10.10.60">
    <property type="entry name" value="Homeodomain-like"/>
    <property type="match status" value="2"/>
</dbReference>
<evidence type="ECO:0000256" key="5">
    <source>
        <dbReference type="SAM" id="Phobius"/>
    </source>
</evidence>
<dbReference type="SUPFAM" id="SSF46689">
    <property type="entry name" value="Homeodomain-like"/>
    <property type="match status" value="1"/>
</dbReference>
<reference evidence="7 8" key="1">
    <citation type="journal article" date="2022" name="Int. J. Syst. Evol. Microbiol.">
        <title>Prevotella herbatica sp. nov., a plant polysaccharide-decomposing anaerobic bacterium isolated from a methanogenic reactor.</title>
        <authorList>
            <person name="Uek A."/>
            <person name="Tonouchi A."/>
            <person name="Kaku N."/>
            <person name="Ueki K."/>
        </authorList>
    </citation>
    <scope>NUCLEOTIDE SEQUENCE [LARGE SCALE GENOMIC DNA]</scope>
    <source>
        <strain evidence="7 8">WR041</strain>
    </source>
</reference>
<dbReference type="InterPro" id="IPR009057">
    <property type="entry name" value="Homeodomain-like_sf"/>
</dbReference>
<keyword evidence="4" id="KW-0804">Transcription</keyword>
<keyword evidence="3" id="KW-0238">DNA-binding</keyword>
<keyword evidence="5" id="KW-0812">Transmembrane</keyword>
<evidence type="ECO:0000259" key="6">
    <source>
        <dbReference type="PROSITE" id="PS01124"/>
    </source>
</evidence>
<dbReference type="InterPro" id="IPR011044">
    <property type="entry name" value="Quino_amine_DH_bsu"/>
</dbReference>
<evidence type="ECO:0000256" key="4">
    <source>
        <dbReference type="ARBA" id="ARBA00023163"/>
    </source>
</evidence>
<dbReference type="Gene3D" id="2.60.40.10">
    <property type="entry name" value="Immunoglobulins"/>
    <property type="match status" value="1"/>
</dbReference>
<dbReference type="InterPro" id="IPR011123">
    <property type="entry name" value="Y_Y_Y"/>
</dbReference>
<dbReference type="Gene3D" id="2.130.10.10">
    <property type="entry name" value="YVTN repeat-like/Quinoprotein amine dehydrogenase"/>
    <property type="match status" value="3"/>
</dbReference>
<keyword evidence="8" id="KW-1185">Reference proteome</keyword>
<keyword evidence="1" id="KW-0597">Phosphoprotein</keyword>
<dbReference type="EMBL" id="AP024484">
    <property type="protein sequence ID" value="BCS84221.1"/>
    <property type="molecule type" value="Genomic_DNA"/>
</dbReference>
<dbReference type="SUPFAM" id="SSF63829">
    <property type="entry name" value="Calcium-dependent phosphotriesterase"/>
    <property type="match status" value="2"/>
</dbReference>
<dbReference type="PRINTS" id="PR00032">
    <property type="entry name" value="HTHARAC"/>
</dbReference>
<dbReference type="Pfam" id="PF07495">
    <property type="entry name" value="Y_Y_Y"/>
    <property type="match status" value="1"/>
</dbReference>
<dbReference type="Pfam" id="PF12833">
    <property type="entry name" value="HTH_18"/>
    <property type="match status" value="1"/>
</dbReference>
<dbReference type="PANTHER" id="PTHR43547:SF2">
    <property type="entry name" value="HYBRID SIGNAL TRANSDUCTION HISTIDINE KINASE C"/>
    <property type="match status" value="1"/>
</dbReference>
<keyword evidence="2" id="KW-0805">Transcription regulation</keyword>
<dbReference type="PROSITE" id="PS00041">
    <property type="entry name" value="HTH_ARAC_FAMILY_1"/>
    <property type="match status" value="1"/>
</dbReference>
<dbReference type="SMART" id="SM00342">
    <property type="entry name" value="HTH_ARAC"/>
    <property type="match status" value="1"/>
</dbReference>
<dbReference type="Pfam" id="PF07494">
    <property type="entry name" value="Reg_prop"/>
    <property type="match status" value="3"/>
</dbReference>
<dbReference type="InterPro" id="IPR020449">
    <property type="entry name" value="Tscrpt_reg_AraC-type_HTH"/>
</dbReference>
<organism evidence="7 8">
    <name type="scientific">Prevotella herbatica</name>
    <dbReference type="NCBI Taxonomy" id="2801997"/>
    <lineage>
        <taxon>Bacteria</taxon>
        <taxon>Pseudomonadati</taxon>
        <taxon>Bacteroidota</taxon>
        <taxon>Bacteroidia</taxon>
        <taxon>Bacteroidales</taxon>
        <taxon>Prevotellaceae</taxon>
        <taxon>Prevotella</taxon>
    </lineage>
</organism>
<dbReference type="InterPro" id="IPR018062">
    <property type="entry name" value="HTH_AraC-typ_CS"/>
</dbReference>
<evidence type="ECO:0000313" key="8">
    <source>
        <dbReference type="Proteomes" id="UP001319045"/>
    </source>
</evidence>
<accession>A0ABM7NV42</accession>
<keyword evidence="5" id="KW-1133">Transmembrane helix</keyword>
<dbReference type="InterPro" id="IPR015943">
    <property type="entry name" value="WD40/YVTN_repeat-like_dom_sf"/>
</dbReference>
<dbReference type="InterPro" id="IPR018060">
    <property type="entry name" value="HTH_AraC"/>
</dbReference>
<evidence type="ECO:0000313" key="7">
    <source>
        <dbReference type="EMBL" id="BCS84221.1"/>
    </source>
</evidence>
<dbReference type="Proteomes" id="UP001319045">
    <property type="component" value="Chromosome"/>
</dbReference>
<dbReference type="PANTHER" id="PTHR43547">
    <property type="entry name" value="TWO-COMPONENT HISTIDINE KINASE"/>
    <property type="match status" value="1"/>
</dbReference>
<feature type="domain" description="HTH araC/xylS-type" evidence="6">
    <location>
        <begin position="873"/>
        <end position="972"/>
    </location>
</feature>
<sequence length="978" mass="111963">MQARLDHYSTTDGLTSNSISDIIQDKFGYIWIATWNGLSRFDGYNFQNYATGKASGIKNLHNRILDLQTDLQGNIWMIMYDNRVFVLNRHTDCITNAFKGIEDCDNMKIYDTLTENKYKISNASTMSPDGNVYIIIPKKGIYQIYVKRSVHSIKKIIDDRKQIYNMTCDADGNLWLGTRKGLIMVDKRTGRTIGKLMVPGEHYNTMGFVGSDLYLGTQSGKIIIRDTKKCKSRYLDIKNTDHSPITALHVDSKGLVWFTTNKQGISMLNTKTKEVKAFTQKVNIPENDINGCTIFETGDVLWARMNHGGFGVYDRVTGQMNYFYNSPKDTWNLSNTVTTYMALNEGVVWMSTIRRGLEKLSIVNKRIKLVVPIPESNKYGINEIRAIIYDKKSNRILISNKAGEVYKLRSEDLNLASKAPIFKIRGRIYGMMEDHLGNIWISTKGNGLYILKYGQSSPIKVNYPFTSQNIYNTKEDKYGNIWLATYNGGVNVLKNNGNGHYTLITPKYIKGYGKDQFLKVRTIEIDNEGVVWAGTSDGIILLKFNNSKKAFEAYTLKQTKNTDEQMANNDIVEIKKSPNGDMWIATNGGGLIKSIGKDKENRWRFQNFGLSNGLPSEELRGITFTKEGQVWFSCDQIICSYDPQKQLFTTFSIQDGVGDIACSECSAYTLPDNRMLFGTLNGYYIVNKKLLTTTSGSDFKLAITDFYVNDKLMTPRSSKTYDYYIPDSAEVELPSRSSVFAIKFASLNYQLQHRVHYMYMLENYDDQWINANDTRTVSYSDIPAGEYTFRVKAFLLENPNKYDERKIKIIVPPYAFVSTTALWVYLILFIVGLLGAILWRKNINDNATNNMRVLKVGPEKIAFQNNEDFNFVKSLQDWLELHYADPNIKIGDIVHKTNMSRTAFYTQLKTLTGMSPKEFVSEFRLKKACMYLENDSCTIAEVAYRTGFNDPVYFTRLFKQKKGKTPTQFRENKMNEKE</sequence>
<protein>
    <submittedName>
        <fullName evidence="7">Y_Y_Y and AraC domain-containing protein</fullName>
    </submittedName>
</protein>
<dbReference type="InterPro" id="IPR011110">
    <property type="entry name" value="Reg_prop"/>
</dbReference>
<proteinExistence type="predicted"/>
<evidence type="ECO:0000256" key="1">
    <source>
        <dbReference type="ARBA" id="ARBA00022553"/>
    </source>
</evidence>
<dbReference type="InterPro" id="IPR013783">
    <property type="entry name" value="Ig-like_fold"/>
</dbReference>
<evidence type="ECO:0000256" key="2">
    <source>
        <dbReference type="ARBA" id="ARBA00023015"/>
    </source>
</evidence>